<keyword evidence="2" id="KW-0408">Iron</keyword>
<dbReference type="GO" id="GO:0005737">
    <property type="term" value="C:cytoplasm"/>
    <property type="evidence" value="ECO:0007669"/>
    <property type="project" value="UniProtKB-SubCell"/>
</dbReference>
<dbReference type="SMART" id="SM00729">
    <property type="entry name" value="Elp3"/>
    <property type="match status" value="1"/>
</dbReference>
<dbReference type="PANTHER" id="PTHR13932">
    <property type="entry name" value="COPROPORPHYRINIGEN III OXIDASE"/>
    <property type="match status" value="1"/>
</dbReference>
<dbReference type="Pfam" id="PF04055">
    <property type="entry name" value="Radical_SAM"/>
    <property type="match status" value="1"/>
</dbReference>
<sequence length="370" mass="41818">MKGLFLNNTPLSLYVHLPWCETQCPYCDFSITTDPVDGNDVRLADAIIKDIKHSSDLIADRKFKSIYFGGGTPSLASTQSIKQILNSIRDRLASSEIEITLEMNPNDVSEKKVEELLGAGINRVSLGIQSYINKELQALGRNHDRKSAIQATKILEDVNSTIDLIYGIEKQTPESLAENLEIIIASNVNHLSLYQLTIEPNTIFYKKELLLPDEGAIEKMEVIAKDLLEKNGFEQYEVSSWSKSGYKSQHNLNYWQFGDFLGVGPGSHSKISNKQEIIRYRKIKPLEGYIQNQKSADLKTIVDDELDMDLAMNLLRIKDGLQHQDLPIDLPASFLKKYQKGIDEGLLLKDKIGATQKGYQFLNETIQLFF</sequence>
<dbReference type="InterPro" id="IPR058240">
    <property type="entry name" value="rSAM_sf"/>
</dbReference>
<dbReference type="Gene3D" id="3.80.30.20">
    <property type="entry name" value="tm_1862 like domain"/>
    <property type="match status" value="1"/>
</dbReference>
<keyword evidence="2" id="KW-0949">S-adenosyl-L-methionine</keyword>
<dbReference type="EMBL" id="AMWX01000002">
    <property type="protein sequence ID" value="EKO36666.1"/>
    <property type="molecule type" value="Genomic_DNA"/>
</dbReference>
<dbReference type="GO" id="GO:0006779">
    <property type="term" value="P:porphyrin-containing compound biosynthetic process"/>
    <property type="evidence" value="ECO:0007669"/>
    <property type="project" value="InterPro"/>
</dbReference>
<dbReference type="InterPro" id="IPR006638">
    <property type="entry name" value="Elp3/MiaA/NifB-like_rSAM"/>
</dbReference>
<keyword evidence="4" id="KW-0560">Oxidoreductase</keyword>
<dbReference type="InterPro" id="IPR034505">
    <property type="entry name" value="Coproporphyrinogen-III_oxidase"/>
</dbReference>
<protein>
    <recommendedName>
        <fullName evidence="2">Heme chaperone HemW</fullName>
    </recommendedName>
</protein>
<dbReference type="AlphaFoldDB" id="K6GI11"/>
<keyword evidence="2" id="KW-0143">Chaperone</keyword>
<dbReference type="STRING" id="1208365.B273_0834"/>
<dbReference type="NCBIfam" id="TIGR00539">
    <property type="entry name" value="hemN_rel"/>
    <property type="match status" value="1"/>
</dbReference>
<dbReference type="InterPro" id="IPR007197">
    <property type="entry name" value="rSAM"/>
</dbReference>
<evidence type="ECO:0000256" key="2">
    <source>
        <dbReference type="RuleBase" id="RU364116"/>
    </source>
</evidence>
<evidence type="ECO:0000313" key="4">
    <source>
        <dbReference type="EMBL" id="EKO36666.1"/>
    </source>
</evidence>
<keyword evidence="2" id="KW-0349">Heme</keyword>
<reference evidence="4 5" key="1">
    <citation type="submission" date="2012-09" db="EMBL/GenBank/DDBJ databases">
        <authorList>
            <person name="Dupont C.L."/>
            <person name="Rusch D.B."/>
            <person name="Lombardo M.-J."/>
            <person name="Novotny M."/>
            <person name="Yee-Greenbaum J."/>
            <person name="Laskin R."/>
        </authorList>
    </citation>
    <scope>NUCLEOTIDE SEQUENCE [LARGE SCALE GENOMIC DNA]</scope>
    <source>
        <strain evidence="4">SAR86E</strain>
    </source>
</reference>
<comment type="similarity">
    <text evidence="1">Belongs to the anaerobic coproporphyrinogen-III oxidase family. HemW subfamily.</text>
</comment>
<dbReference type="SFLD" id="SFLDG01082">
    <property type="entry name" value="B12-binding_domain_containing"/>
    <property type="match status" value="1"/>
</dbReference>
<dbReference type="InterPro" id="IPR004559">
    <property type="entry name" value="HemW-like"/>
</dbReference>
<keyword evidence="2" id="KW-0963">Cytoplasm</keyword>
<gene>
    <name evidence="4" type="ORF">B273_0834</name>
</gene>
<dbReference type="PATRIC" id="fig|1208365.4.peg.411"/>
<dbReference type="PANTHER" id="PTHR13932:SF5">
    <property type="entry name" value="RADICAL S-ADENOSYL METHIONINE DOMAIN-CONTAINING PROTEIN 1, MITOCHONDRIAL"/>
    <property type="match status" value="1"/>
</dbReference>
<dbReference type="GO" id="GO:0004109">
    <property type="term" value="F:coproporphyrinogen oxidase activity"/>
    <property type="evidence" value="ECO:0007669"/>
    <property type="project" value="InterPro"/>
</dbReference>
<accession>K6GI11</accession>
<dbReference type="Proteomes" id="UP000010310">
    <property type="component" value="Unassembled WGS sequence"/>
</dbReference>
<name>K6GI11_9GAMM</name>
<dbReference type="GO" id="GO:0046872">
    <property type="term" value="F:metal ion binding"/>
    <property type="evidence" value="ECO:0007669"/>
    <property type="project" value="UniProtKB-UniRule"/>
</dbReference>
<dbReference type="SFLD" id="SFLDS00029">
    <property type="entry name" value="Radical_SAM"/>
    <property type="match status" value="1"/>
</dbReference>
<dbReference type="SUPFAM" id="SSF102114">
    <property type="entry name" value="Radical SAM enzymes"/>
    <property type="match status" value="1"/>
</dbReference>
<proteinExistence type="inferred from homology"/>
<comment type="subcellular location">
    <subcellularLocation>
        <location evidence="2">Cytoplasm</location>
    </subcellularLocation>
</comment>
<dbReference type="PROSITE" id="PS51918">
    <property type="entry name" value="RADICAL_SAM"/>
    <property type="match status" value="1"/>
</dbReference>
<dbReference type="SFLD" id="SFLDF00562">
    <property type="entry name" value="HemN-like__clustered_with_heat"/>
    <property type="match status" value="1"/>
</dbReference>
<keyword evidence="2" id="KW-0411">Iron-sulfur</keyword>
<evidence type="ECO:0000259" key="3">
    <source>
        <dbReference type="PROSITE" id="PS51918"/>
    </source>
</evidence>
<keyword evidence="2" id="KW-0479">Metal-binding</keyword>
<dbReference type="SFLD" id="SFLDF00288">
    <property type="entry name" value="HemN-like__clustered_with_nucl"/>
    <property type="match status" value="1"/>
</dbReference>
<evidence type="ECO:0000256" key="1">
    <source>
        <dbReference type="ARBA" id="ARBA00006100"/>
    </source>
</evidence>
<dbReference type="InterPro" id="IPR023404">
    <property type="entry name" value="rSAM_horseshoe"/>
</dbReference>
<feature type="domain" description="Radical SAM core" evidence="3">
    <location>
        <begin position="5"/>
        <end position="234"/>
    </location>
</feature>
<comment type="caution">
    <text evidence="4">The sequence shown here is derived from an EMBL/GenBank/DDBJ whole genome shotgun (WGS) entry which is preliminary data.</text>
</comment>
<organism evidence="4 5">
    <name type="scientific">SAR86 cluster bacterium SAR86E</name>
    <dbReference type="NCBI Taxonomy" id="1208365"/>
    <lineage>
        <taxon>Bacteria</taxon>
        <taxon>Pseudomonadati</taxon>
        <taxon>Pseudomonadota</taxon>
        <taxon>Gammaproteobacteria</taxon>
        <taxon>SAR86 cluster</taxon>
    </lineage>
</organism>
<dbReference type="GO" id="GO:0051539">
    <property type="term" value="F:4 iron, 4 sulfur cluster binding"/>
    <property type="evidence" value="ECO:0007669"/>
    <property type="project" value="UniProtKB-UniRule"/>
</dbReference>
<keyword evidence="5" id="KW-1185">Reference proteome</keyword>
<dbReference type="SFLD" id="SFLDG01065">
    <property type="entry name" value="anaerobic_coproporphyrinogen-I"/>
    <property type="match status" value="1"/>
</dbReference>
<keyword evidence="2" id="KW-0004">4Fe-4S</keyword>
<comment type="function">
    <text evidence="2">Probably acts as a heme chaperone, transferring heme to an unknown acceptor. Binds one molecule of heme per monomer, possibly covalently. Binds 1 [4Fe-4S] cluster. The cluster is coordinated with 3 cysteines and an exchangeable S-adenosyl-L-methionine.</text>
</comment>
<evidence type="ECO:0000313" key="5">
    <source>
        <dbReference type="Proteomes" id="UP000010310"/>
    </source>
</evidence>